<dbReference type="KEGG" id="xor:XOC_3440"/>
<proteinExistence type="predicted"/>
<reference evidence="1 2" key="1">
    <citation type="journal article" date="2011" name="J. Bacteriol.">
        <title>Two new complete genome sequences offer insight into host and tissue specificity of plant pathogenic Xanthomonas spp.</title>
        <authorList>
            <person name="Bogdanove A.J."/>
            <person name="Koebnik R."/>
            <person name="Lu H."/>
            <person name="Furutani A."/>
            <person name="Angiuoli S.V."/>
            <person name="Patil P.B."/>
            <person name="Van Sluys M.A."/>
            <person name="Ryan R.P."/>
            <person name="Meyer D.F."/>
            <person name="Han S.W."/>
            <person name="Aparna G."/>
            <person name="Rajaram M."/>
            <person name="Delcher A.L."/>
            <person name="Phillippy A.M."/>
            <person name="Puiu D."/>
            <person name="Schatz M.C."/>
            <person name="Shumway M."/>
            <person name="Sommer D.D."/>
            <person name="Trapnell C."/>
            <person name="Benahmed F."/>
            <person name="Dimitrov G."/>
            <person name="Madupu R."/>
            <person name="Radune D."/>
            <person name="Sullivan S."/>
            <person name="Jha G."/>
            <person name="Ishihara H."/>
            <person name="Lee S.W."/>
            <person name="Pandey A."/>
            <person name="Sharma V."/>
            <person name="Sriariyanun M."/>
            <person name="Szurek B."/>
            <person name="Vera-Cruz C.M."/>
            <person name="Dorman K.S."/>
            <person name="Ronald P.C."/>
            <person name="Verdier V."/>
            <person name="Dow J.M."/>
            <person name="Sonti R.V."/>
            <person name="Tsuge S."/>
            <person name="Brendel V.P."/>
            <person name="Rabinowicz P.D."/>
            <person name="Leach J.E."/>
            <person name="White F.F."/>
            <person name="Salzberg S.L."/>
        </authorList>
    </citation>
    <scope>NUCLEOTIDE SEQUENCE [LARGE SCALE GENOMIC DNA]</scope>
    <source>
        <strain evidence="1 2">BLS256</strain>
    </source>
</reference>
<name>G7TDK6_XANOB</name>
<evidence type="ECO:0000313" key="1">
    <source>
        <dbReference type="EMBL" id="AEQ97534.1"/>
    </source>
</evidence>
<accession>G7TDK6</accession>
<dbReference type="Proteomes" id="UP000008851">
    <property type="component" value="Chromosome"/>
</dbReference>
<sequence>MAVEAARSQTLSESLRALAQTNGIDIRPDGMKCSVHDTAGGMQKLTASREIHDVLA</sequence>
<dbReference type="EMBL" id="CP003057">
    <property type="protein sequence ID" value="AEQ97534.1"/>
    <property type="molecule type" value="Genomic_DNA"/>
</dbReference>
<dbReference type="HOGENOM" id="CLU_3013239_0_0_6"/>
<organism evidence="1 2">
    <name type="scientific">Xanthomonas oryzae pv. oryzicola (strain BLS256)</name>
    <dbReference type="NCBI Taxonomy" id="383407"/>
    <lineage>
        <taxon>Bacteria</taxon>
        <taxon>Pseudomonadati</taxon>
        <taxon>Pseudomonadota</taxon>
        <taxon>Gammaproteobacteria</taxon>
        <taxon>Lysobacterales</taxon>
        <taxon>Lysobacteraceae</taxon>
        <taxon>Xanthomonas</taxon>
    </lineage>
</organism>
<evidence type="ECO:0000313" key="2">
    <source>
        <dbReference type="Proteomes" id="UP000008851"/>
    </source>
</evidence>
<protein>
    <submittedName>
        <fullName evidence="1">Uncharacterized protein</fullName>
    </submittedName>
</protein>
<dbReference type="AlphaFoldDB" id="G7TDK6"/>
<gene>
    <name evidence="1" type="ORF">XOC_3440</name>
</gene>